<evidence type="ECO:0000259" key="10">
    <source>
        <dbReference type="PROSITE" id="PS50850"/>
    </source>
</evidence>
<protein>
    <recommendedName>
        <fullName evidence="10">Major facilitator superfamily (MFS) profile domain-containing protein</fullName>
    </recommendedName>
</protein>
<keyword evidence="8" id="KW-0175">Coiled coil</keyword>
<dbReference type="InterPro" id="IPR005829">
    <property type="entry name" value="Sugar_transporter_CS"/>
</dbReference>
<keyword evidence="4 9" id="KW-1133">Transmembrane helix</keyword>
<keyword evidence="5 9" id="KW-0472">Membrane</keyword>
<evidence type="ECO:0000256" key="1">
    <source>
        <dbReference type="ARBA" id="ARBA00004651"/>
    </source>
</evidence>
<dbReference type="Pfam" id="PF00083">
    <property type="entry name" value="Sugar_tr"/>
    <property type="match status" value="2"/>
</dbReference>
<keyword evidence="6" id="KW-0325">Glycoprotein</keyword>
<dbReference type="PANTHER" id="PTHR48021">
    <property type="match status" value="1"/>
</dbReference>
<feature type="transmembrane region" description="Helical" evidence="9">
    <location>
        <begin position="432"/>
        <end position="451"/>
    </location>
</feature>
<proteinExistence type="inferred from homology"/>
<organism evidence="11 12">
    <name type="scientific">Psylliodes chrysocephalus</name>
    <dbReference type="NCBI Taxonomy" id="3402493"/>
    <lineage>
        <taxon>Eukaryota</taxon>
        <taxon>Metazoa</taxon>
        <taxon>Ecdysozoa</taxon>
        <taxon>Arthropoda</taxon>
        <taxon>Hexapoda</taxon>
        <taxon>Insecta</taxon>
        <taxon>Pterygota</taxon>
        <taxon>Neoptera</taxon>
        <taxon>Endopterygota</taxon>
        <taxon>Coleoptera</taxon>
        <taxon>Polyphaga</taxon>
        <taxon>Cucujiformia</taxon>
        <taxon>Chrysomeloidea</taxon>
        <taxon>Chrysomelidae</taxon>
        <taxon>Galerucinae</taxon>
        <taxon>Alticini</taxon>
        <taxon>Psylliodes</taxon>
    </lineage>
</organism>
<comment type="similarity">
    <text evidence="7">Belongs to the major facilitator superfamily. Sugar transporter (TC 2.A.1.1) family. Trehalose transporter subfamily.</text>
</comment>
<feature type="transmembrane region" description="Helical" evidence="9">
    <location>
        <begin position="663"/>
        <end position="684"/>
    </location>
</feature>
<evidence type="ECO:0000256" key="4">
    <source>
        <dbReference type="ARBA" id="ARBA00022989"/>
    </source>
</evidence>
<gene>
    <name evidence="11" type="ORF">PSYICH_LOCUS3824</name>
</gene>
<feature type="transmembrane region" description="Helical" evidence="9">
    <location>
        <begin position="400"/>
        <end position="420"/>
    </location>
</feature>
<evidence type="ECO:0000256" key="8">
    <source>
        <dbReference type="SAM" id="Coils"/>
    </source>
</evidence>
<feature type="transmembrane region" description="Helical" evidence="9">
    <location>
        <begin position="780"/>
        <end position="802"/>
    </location>
</feature>
<dbReference type="PANTHER" id="PTHR48021:SF46">
    <property type="entry name" value="MAJOR FACILITATOR SUPERFAMILY (MFS) PROFILE DOMAIN-CONTAINING PROTEIN"/>
    <property type="match status" value="1"/>
</dbReference>
<dbReference type="GO" id="GO:0005886">
    <property type="term" value="C:plasma membrane"/>
    <property type="evidence" value="ECO:0007669"/>
    <property type="project" value="UniProtKB-SubCell"/>
</dbReference>
<dbReference type="InterPro" id="IPR020846">
    <property type="entry name" value="MFS_dom"/>
</dbReference>
<keyword evidence="2" id="KW-1003">Cell membrane</keyword>
<sequence>MAVENDEKSRRNVWLLVSIIAGTLGAVSDGMHFGFSSVIFQPYNELLHNQNISNASQDQQNETFFLKDVSDQMLFKTFYMLGAMAGCFISVPFLNGGPKITTKAASVVSLISWILLAATTSLSTIFVARVLAGISITLTLSTSTTYISEITNQKLAESLKGVVYYALLLGILFIYLLSPAFSYIVSPIIGAIIMLLQLVISFLMIESPYYLISRNKITEARVNLMKLRSVVSIEEELETIQVKILKENREKRDQRLFNTNANRHASIKIIVTSFIQQFAGITVLIMSLHEILHEAYIPVVHSATTGIGFIACIGLSGILSELKIVKRNSRNEYFSCFLSTASLLSLAIYFTLNKNGSVGHHISWLPIAATVIYAIAFRFDKGYFPNVIVDKFYPDALKSVGLKLSIFVHVLAAWITIEFYQILKFYGKIDVSLYVFAVLNLVSTVVIKTWITLTEEDTSVKNGCDREEHEGSGLIGNHQVNISTVKENSATAMTIGKGSDSIFKGTFPQLVAVLAGTLTVISDGMQYGWTAPMLPILLGPDSPVKVTKQQAEWLEILIMLGSFCTLGLTMYLVDKIGRKRSMLLSSFVTVCCWILMAVAPSVEYLLVARSFAGAADNMAFVATPMYIAEIAEQKIRGLLSSIIFLMMLLGILLIYSVAPFIPFYAHCILGAVLSSMELCIFPFMPESPYYLLYKNQPEEAEKSLRRLRAPEVDISKELEEIKAAVKRQKEERGKFQDLILIPSNRKAIIIMAILNGAQHFSSITVLLMNTHIILEEAGSIYIRSDIAAILFAFLMLTAATVASLTMDKFGRRTLLISSSLATGLCLMVLAIYFNLKHSGYDTAPVSWIPIVCILSYAIVFKLGLGMVPIVLTAELFPTKMKAIGMTTADGMYVVGCLLSLQVYQRLYDNFGLEYPFYVFSVSCYIAAIFTYFFIPETKGKSLEEIQMILKGRNIEDAGKSIYN</sequence>
<dbReference type="PROSITE" id="PS00216">
    <property type="entry name" value="SUGAR_TRANSPORT_1"/>
    <property type="match status" value="2"/>
</dbReference>
<feature type="transmembrane region" description="Helical" evidence="9">
    <location>
        <begin position="638"/>
        <end position="657"/>
    </location>
</feature>
<dbReference type="SUPFAM" id="SSF103473">
    <property type="entry name" value="MFS general substrate transporter"/>
    <property type="match status" value="2"/>
</dbReference>
<feature type="transmembrane region" description="Helical" evidence="9">
    <location>
        <begin position="132"/>
        <end position="150"/>
    </location>
</feature>
<feature type="transmembrane region" description="Helical" evidence="9">
    <location>
        <begin position="883"/>
        <end position="902"/>
    </location>
</feature>
<feature type="transmembrane region" description="Helical" evidence="9">
    <location>
        <begin position="107"/>
        <end position="126"/>
    </location>
</feature>
<feature type="transmembrane region" description="Helical" evidence="9">
    <location>
        <begin position="331"/>
        <end position="350"/>
    </location>
</feature>
<feature type="transmembrane region" description="Helical" evidence="9">
    <location>
        <begin position="814"/>
        <end position="835"/>
    </location>
</feature>
<dbReference type="InterPro" id="IPR050549">
    <property type="entry name" value="MFS_Trehalose_Transporter"/>
</dbReference>
<dbReference type="Proteomes" id="UP001153636">
    <property type="component" value="Chromosome 13"/>
</dbReference>
<feature type="transmembrane region" description="Helical" evidence="9">
    <location>
        <begin position="295"/>
        <end position="319"/>
    </location>
</feature>
<keyword evidence="12" id="KW-1185">Reference proteome</keyword>
<evidence type="ECO:0000256" key="9">
    <source>
        <dbReference type="SAM" id="Phobius"/>
    </source>
</evidence>
<feature type="coiled-coil region" evidence="8">
    <location>
        <begin position="711"/>
        <end position="738"/>
    </location>
</feature>
<evidence type="ECO:0000256" key="6">
    <source>
        <dbReference type="ARBA" id="ARBA00023180"/>
    </source>
</evidence>
<accession>A0A9P0G7H5</accession>
<feature type="transmembrane region" description="Helical" evidence="9">
    <location>
        <begin position="582"/>
        <end position="600"/>
    </location>
</feature>
<name>A0A9P0G7H5_9CUCU</name>
<feature type="transmembrane region" description="Helical" evidence="9">
    <location>
        <begin position="914"/>
        <end position="934"/>
    </location>
</feature>
<dbReference type="OrthoDB" id="6339427at2759"/>
<feature type="transmembrane region" description="Helical" evidence="9">
    <location>
        <begin position="510"/>
        <end position="529"/>
    </location>
</feature>
<feature type="transmembrane region" description="Helical" evidence="9">
    <location>
        <begin position="747"/>
        <end position="768"/>
    </location>
</feature>
<comment type="subcellular location">
    <subcellularLocation>
        <location evidence="1">Cell membrane</location>
        <topology evidence="1">Multi-pass membrane protein</topology>
    </subcellularLocation>
</comment>
<evidence type="ECO:0000256" key="7">
    <source>
        <dbReference type="ARBA" id="ARBA00024348"/>
    </source>
</evidence>
<feature type="transmembrane region" description="Helical" evidence="9">
    <location>
        <begin position="847"/>
        <end position="871"/>
    </location>
</feature>
<feature type="transmembrane region" description="Helical" evidence="9">
    <location>
        <begin position="269"/>
        <end position="289"/>
    </location>
</feature>
<dbReference type="GO" id="GO:0022857">
    <property type="term" value="F:transmembrane transporter activity"/>
    <property type="evidence" value="ECO:0007669"/>
    <property type="project" value="InterPro"/>
</dbReference>
<dbReference type="EMBL" id="OV651825">
    <property type="protein sequence ID" value="CAH1102753.1"/>
    <property type="molecule type" value="Genomic_DNA"/>
</dbReference>
<dbReference type="InterPro" id="IPR005828">
    <property type="entry name" value="MFS_sugar_transport-like"/>
</dbReference>
<feature type="transmembrane region" description="Helical" evidence="9">
    <location>
        <begin position="12"/>
        <end position="35"/>
    </location>
</feature>
<feature type="transmembrane region" description="Helical" evidence="9">
    <location>
        <begin position="553"/>
        <end position="573"/>
    </location>
</feature>
<dbReference type="Gene3D" id="1.20.1250.20">
    <property type="entry name" value="MFS general substrate transporter like domains"/>
    <property type="match status" value="2"/>
</dbReference>
<evidence type="ECO:0000256" key="2">
    <source>
        <dbReference type="ARBA" id="ARBA00022475"/>
    </source>
</evidence>
<evidence type="ECO:0000313" key="12">
    <source>
        <dbReference type="Proteomes" id="UP001153636"/>
    </source>
</evidence>
<keyword evidence="3 9" id="KW-0812">Transmembrane</keyword>
<dbReference type="InterPro" id="IPR036259">
    <property type="entry name" value="MFS_trans_sf"/>
</dbReference>
<reference evidence="11" key="1">
    <citation type="submission" date="2022-01" db="EMBL/GenBank/DDBJ databases">
        <authorList>
            <person name="King R."/>
        </authorList>
    </citation>
    <scope>NUCLEOTIDE SEQUENCE</scope>
</reference>
<feature type="transmembrane region" description="Helical" evidence="9">
    <location>
        <begin position="77"/>
        <end position="95"/>
    </location>
</feature>
<dbReference type="AlphaFoldDB" id="A0A9P0G7H5"/>
<feature type="transmembrane region" description="Helical" evidence="9">
    <location>
        <begin position="362"/>
        <end position="379"/>
    </location>
</feature>
<feature type="transmembrane region" description="Helical" evidence="9">
    <location>
        <begin position="162"/>
        <end position="178"/>
    </location>
</feature>
<evidence type="ECO:0000256" key="5">
    <source>
        <dbReference type="ARBA" id="ARBA00023136"/>
    </source>
</evidence>
<dbReference type="PROSITE" id="PS50850">
    <property type="entry name" value="MFS"/>
    <property type="match status" value="1"/>
</dbReference>
<evidence type="ECO:0000256" key="3">
    <source>
        <dbReference type="ARBA" id="ARBA00022692"/>
    </source>
</evidence>
<feature type="domain" description="Major facilitator superfamily (MFS) profile" evidence="10">
    <location>
        <begin position="508"/>
        <end position="938"/>
    </location>
</feature>
<dbReference type="FunFam" id="1.20.1250.20:FF:000055">
    <property type="entry name" value="Facilitated trehalose transporter Tret1-2 homolog"/>
    <property type="match status" value="1"/>
</dbReference>
<evidence type="ECO:0000313" key="11">
    <source>
        <dbReference type="EMBL" id="CAH1102753.1"/>
    </source>
</evidence>
<feature type="transmembrane region" description="Helical" evidence="9">
    <location>
        <begin position="184"/>
        <end position="205"/>
    </location>
</feature>